<proteinExistence type="inferred from homology"/>
<comment type="cofactor">
    <cofactor evidence="1">
        <name>FMN</name>
        <dbReference type="ChEBI" id="CHEBI:58210"/>
    </cofactor>
</comment>
<sequence length="363" mass="39410">MLNSKSNTQIKNNALLTSCQLGDIQMANRVVMAPMTRNRAEADGTPNSLMRDHYSQRATAGLIVAEGTWPVAAGQAYNRQPGIETPKHIQGWRAVTDAVHQQGGKIVLQIMHAGRIGSHHIKGRNVDTVAPSAIKARGEVYTDSAGMQPFDMPTELSNEAVWKVIEEHRQAAVNAKAAGFDGVELHCTSGYLPMQFLCSDSNQRSDEFGGSVQGRAKFAAECLRTMADVFGAGRVGLRMNPGNRFNDTNDEFPKESHLALLDAIADLNLAYLHIMRAPIDKIDAFKMGRTAFKGALIINDGFSPESAADAIAAGQAEAVSFARHYVANPDLVKRIESNLALTQFNRDTLYTPGATGYTDYGFI</sequence>
<dbReference type="RefSeq" id="WP_138620696.1">
    <property type="nucleotide sequence ID" value="NZ_SZVP01000002.1"/>
</dbReference>
<dbReference type="PANTHER" id="PTHR22893:SF91">
    <property type="entry name" value="NADPH DEHYDROGENASE 2-RELATED"/>
    <property type="match status" value="1"/>
</dbReference>
<evidence type="ECO:0000313" key="6">
    <source>
        <dbReference type="Proteomes" id="UP000307702"/>
    </source>
</evidence>
<evidence type="ECO:0000259" key="4">
    <source>
        <dbReference type="Pfam" id="PF00724"/>
    </source>
</evidence>
<dbReference type="Gene3D" id="3.20.20.70">
    <property type="entry name" value="Aldolase class I"/>
    <property type="match status" value="1"/>
</dbReference>
<evidence type="ECO:0000256" key="2">
    <source>
        <dbReference type="ARBA" id="ARBA00005979"/>
    </source>
</evidence>
<dbReference type="GO" id="GO:0010181">
    <property type="term" value="F:FMN binding"/>
    <property type="evidence" value="ECO:0007669"/>
    <property type="project" value="InterPro"/>
</dbReference>
<dbReference type="AlphaFoldDB" id="A0A8H2PKZ2"/>
<dbReference type="InterPro" id="IPR045247">
    <property type="entry name" value="Oye-like"/>
</dbReference>
<dbReference type="FunFam" id="3.20.20.70:FF:000059">
    <property type="entry name" value="N-ethylmaleimide reductase, FMN-linked"/>
    <property type="match status" value="1"/>
</dbReference>
<gene>
    <name evidence="5" type="ORF">FCS21_03990</name>
</gene>
<dbReference type="PANTHER" id="PTHR22893">
    <property type="entry name" value="NADH OXIDOREDUCTASE-RELATED"/>
    <property type="match status" value="1"/>
</dbReference>
<dbReference type="GO" id="GO:0005829">
    <property type="term" value="C:cytosol"/>
    <property type="evidence" value="ECO:0007669"/>
    <property type="project" value="UniProtKB-ARBA"/>
</dbReference>
<keyword evidence="3" id="KW-0560">Oxidoreductase</keyword>
<evidence type="ECO:0000313" key="5">
    <source>
        <dbReference type="EMBL" id="TMM46935.1"/>
    </source>
</evidence>
<dbReference type="EMBL" id="SZVP01000002">
    <property type="protein sequence ID" value="TMM46935.1"/>
    <property type="molecule type" value="Genomic_DNA"/>
</dbReference>
<name>A0A8H2PKZ2_9GAMM</name>
<dbReference type="OrthoDB" id="8523426at2"/>
<feature type="domain" description="NADH:flavin oxidoreductase/NADH oxidase N-terminal" evidence="4">
    <location>
        <begin position="19"/>
        <end position="340"/>
    </location>
</feature>
<evidence type="ECO:0000256" key="1">
    <source>
        <dbReference type="ARBA" id="ARBA00001917"/>
    </source>
</evidence>
<comment type="similarity">
    <text evidence="2">Belongs to the NADH:flavin oxidoreductase/NADH oxidase family.</text>
</comment>
<dbReference type="Pfam" id="PF00724">
    <property type="entry name" value="Oxidored_FMN"/>
    <property type="match status" value="1"/>
</dbReference>
<reference evidence="5 6" key="1">
    <citation type="submission" date="2019-05" db="EMBL/GenBank/DDBJ databases">
        <title>Colwellia ponticola sp. nov., isolated from seawater.</title>
        <authorList>
            <person name="Yoon J.-H."/>
        </authorList>
    </citation>
    <scope>NUCLEOTIDE SEQUENCE [LARGE SCALE GENOMIC DNA]</scope>
    <source>
        <strain evidence="5 6">OISW-25</strain>
    </source>
</reference>
<accession>A0A8H2PKZ2</accession>
<comment type="caution">
    <text evidence="5">The sequence shown here is derived from an EMBL/GenBank/DDBJ whole genome shotgun (WGS) entry which is preliminary data.</text>
</comment>
<dbReference type="Proteomes" id="UP000307702">
    <property type="component" value="Unassembled WGS sequence"/>
</dbReference>
<organism evidence="5 6">
    <name type="scientific">Colwellia ponticola</name>
    <dbReference type="NCBI Taxonomy" id="2304625"/>
    <lineage>
        <taxon>Bacteria</taxon>
        <taxon>Pseudomonadati</taxon>
        <taxon>Pseudomonadota</taxon>
        <taxon>Gammaproteobacteria</taxon>
        <taxon>Alteromonadales</taxon>
        <taxon>Colwelliaceae</taxon>
        <taxon>Colwellia</taxon>
    </lineage>
</organism>
<dbReference type="CDD" id="cd02933">
    <property type="entry name" value="OYE_like_FMN"/>
    <property type="match status" value="1"/>
</dbReference>
<protein>
    <submittedName>
        <fullName evidence="5">Alkene reductase</fullName>
    </submittedName>
</protein>
<dbReference type="SUPFAM" id="SSF51395">
    <property type="entry name" value="FMN-linked oxidoreductases"/>
    <property type="match status" value="1"/>
</dbReference>
<dbReference type="InterPro" id="IPR001155">
    <property type="entry name" value="OxRdtase_FMN_N"/>
</dbReference>
<evidence type="ECO:0000256" key="3">
    <source>
        <dbReference type="ARBA" id="ARBA00023002"/>
    </source>
</evidence>
<dbReference type="GO" id="GO:0016628">
    <property type="term" value="F:oxidoreductase activity, acting on the CH-CH group of donors, NAD or NADP as acceptor"/>
    <property type="evidence" value="ECO:0007669"/>
    <property type="project" value="UniProtKB-ARBA"/>
</dbReference>
<dbReference type="InterPro" id="IPR013785">
    <property type="entry name" value="Aldolase_TIM"/>
</dbReference>
<keyword evidence="6" id="KW-1185">Reference proteome</keyword>